<name>E9FTE5_DAPPU</name>
<proteinExistence type="predicted"/>
<dbReference type="EMBL" id="GL732524">
    <property type="protein sequence ID" value="EFX89651.1"/>
    <property type="molecule type" value="Genomic_DNA"/>
</dbReference>
<keyword evidence="2" id="KW-1185">Reference proteome</keyword>
<dbReference type="Proteomes" id="UP000000305">
    <property type="component" value="Unassembled WGS sequence"/>
</dbReference>
<protein>
    <submittedName>
        <fullName evidence="1">Uncharacterized protein</fullName>
    </submittedName>
</protein>
<gene>
    <name evidence="1" type="ORF">DAPPUDRAFT_233163</name>
</gene>
<evidence type="ECO:0000313" key="1">
    <source>
        <dbReference type="EMBL" id="EFX89651.1"/>
    </source>
</evidence>
<sequence length="98" mass="10893">MDVGAELRPIELNWMEQSTPLAQHLRPIQDGRKTVAHLVFGETQSSVHEEIADEIELIGGGPIKMERFSAVHSLLRDKEPISLDANEAAFIFLIAVSM</sequence>
<dbReference type="KEGG" id="dpx:DAPPUDRAFT_233163"/>
<dbReference type="InParanoid" id="E9FTE5"/>
<evidence type="ECO:0000313" key="2">
    <source>
        <dbReference type="Proteomes" id="UP000000305"/>
    </source>
</evidence>
<dbReference type="AlphaFoldDB" id="E9FTE5"/>
<accession>E9FTE5</accession>
<organism evidence="1 2">
    <name type="scientific">Daphnia pulex</name>
    <name type="common">Water flea</name>
    <dbReference type="NCBI Taxonomy" id="6669"/>
    <lineage>
        <taxon>Eukaryota</taxon>
        <taxon>Metazoa</taxon>
        <taxon>Ecdysozoa</taxon>
        <taxon>Arthropoda</taxon>
        <taxon>Crustacea</taxon>
        <taxon>Branchiopoda</taxon>
        <taxon>Diplostraca</taxon>
        <taxon>Cladocera</taxon>
        <taxon>Anomopoda</taxon>
        <taxon>Daphniidae</taxon>
        <taxon>Daphnia</taxon>
    </lineage>
</organism>
<reference evidence="1 2" key="1">
    <citation type="journal article" date="2011" name="Science">
        <title>The ecoresponsive genome of Daphnia pulex.</title>
        <authorList>
            <person name="Colbourne J.K."/>
            <person name="Pfrender M.E."/>
            <person name="Gilbert D."/>
            <person name="Thomas W.K."/>
            <person name="Tucker A."/>
            <person name="Oakley T.H."/>
            <person name="Tokishita S."/>
            <person name="Aerts A."/>
            <person name="Arnold G.J."/>
            <person name="Basu M.K."/>
            <person name="Bauer D.J."/>
            <person name="Caceres C.E."/>
            <person name="Carmel L."/>
            <person name="Casola C."/>
            <person name="Choi J.H."/>
            <person name="Detter J.C."/>
            <person name="Dong Q."/>
            <person name="Dusheyko S."/>
            <person name="Eads B.D."/>
            <person name="Frohlich T."/>
            <person name="Geiler-Samerotte K.A."/>
            <person name="Gerlach D."/>
            <person name="Hatcher P."/>
            <person name="Jogdeo S."/>
            <person name="Krijgsveld J."/>
            <person name="Kriventseva E.V."/>
            <person name="Kultz D."/>
            <person name="Laforsch C."/>
            <person name="Lindquist E."/>
            <person name="Lopez J."/>
            <person name="Manak J.R."/>
            <person name="Muller J."/>
            <person name="Pangilinan J."/>
            <person name="Patwardhan R.P."/>
            <person name="Pitluck S."/>
            <person name="Pritham E.J."/>
            <person name="Rechtsteiner A."/>
            <person name="Rho M."/>
            <person name="Rogozin I.B."/>
            <person name="Sakarya O."/>
            <person name="Salamov A."/>
            <person name="Schaack S."/>
            <person name="Shapiro H."/>
            <person name="Shiga Y."/>
            <person name="Skalitzky C."/>
            <person name="Smith Z."/>
            <person name="Souvorov A."/>
            <person name="Sung W."/>
            <person name="Tang Z."/>
            <person name="Tsuchiya D."/>
            <person name="Tu H."/>
            <person name="Vos H."/>
            <person name="Wang M."/>
            <person name="Wolf Y.I."/>
            <person name="Yamagata H."/>
            <person name="Yamada T."/>
            <person name="Ye Y."/>
            <person name="Shaw J.R."/>
            <person name="Andrews J."/>
            <person name="Crease T.J."/>
            <person name="Tang H."/>
            <person name="Lucas S.M."/>
            <person name="Robertson H.M."/>
            <person name="Bork P."/>
            <person name="Koonin E.V."/>
            <person name="Zdobnov E.M."/>
            <person name="Grigoriev I.V."/>
            <person name="Lynch M."/>
            <person name="Boore J.L."/>
        </authorList>
    </citation>
    <scope>NUCLEOTIDE SEQUENCE [LARGE SCALE GENOMIC DNA]</scope>
</reference>
<dbReference type="HOGENOM" id="CLU_2335725_0_0_1"/>